<evidence type="ECO:0000313" key="5">
    <source>
        <dbReference type="Proteomes" id="UP001262889"/>
    </source>
</evidence>
<evidence type="ECO:0000256" key="1">
    <source>
        <dbReference type="ARBA" id="ARBA00022729"/>
    </source>
</evidence>
<dbReference type="Gene3D" id="2.70.70.10">
    <property type="entry name" value="Glucose Permease (Domain IIA)"/>
    <property type="match status" value="1"/>
</dbReference>
<dbReference type="Pfam" id="PF01551">
    <property type="entry name" value="Peptidase_M23"/>
    <property type="match status" value="1"/>
</dbReference>
<dbReference type="SUPFAM" id="SSF51261">
    <property type="entry name" value="Duplicated hybrid motif"/>
    <property type="match status" value="1"/>
</dbReference>
<proteinExistence type="predicted"/>
<keyword evidence="2" id="KW-0812">Transmembrane</keyword>
<dbReference type="Proteomes" id="UP001262889">
    <property type="component" value="Unassembled WGS sequence"/>
</dbReference>
<accession>A0ABU3C788</accession>
<dbReference type="InterPro" id="IPR016047">
    <property type="entry name" value="M23ase_b-sheet_dom"/>
</dbReference>
<protein>
    <submittedName>
        <fullName evidence="4">M23 family metallopeptidase</fullName>
        <ecNumber evidence="4">3.4.-.-</ecNumber>
    </submittedName>
</protein>
<keyword evidence="2" id="KW-0472">Membrane</keyword>
<dbReference type="PANTHER" id="PTHR21666">
    <property type="entry name" value="PEPTIDASE-RELATED"/>
    <property type="match status" value="1"/>
</dbReference>
<sequence>MAEKKNRKFAKKLLHKYRLVILNDDTFEERLSFRLNKLNVFVIVTLSAILLIAATTYIIAFTPLKEYIPGYSSAELKEKAVKLAYTSDSLQNVIKLNNQYLGSIKGVLTGDLETDNLSRDSLLPPSEYEEDYEEVPPSRADSLLREEVAQEDKYNILPSATENINFSLIAPVKGSISEGFDAEDRHFAVDIVVAKNSPVKSVADGRVIFSEWTAETGYVIIIKHGYDLLSVYKHNASLTKKQGDIVRAGEVIATAGSTGEYSTGPHLHFELWNEGTPVDPTEYIDFN</sequence>
<dbReference type="EMBL" id="JAVRHQ010000003">
    <property type="protein sequence ID" value="MDT0642166.1"/>
    <property type="molecule type" value="Genomic_DNA"/>
</dbReference>
<dbReference type="GO" id="GO:0016787">
    <property type="term" value="F:hydrolase activity"/>
    <property type="evidence" value="ECO:0007669"/>
    <property type="project" value="UniProtKB-KW"/>
</dbReference>
<dbReference type="RefSeq" id="WP_311533832.1">
    <property type="nucleotide sequence ID" value="NZ_JAVRHQ010000003.1"/>
</dbReference>
<keyword evidence="2" id="KW-1133">Transmembrane helix</keyword>
<feature type="domain" description="M23ase beta-sheet core" evidence="3">
    <location>
        <begin position="186"/>
        <end position="280"/>
    </location>
</feature>
<comment type="caution">
    <text evidence="4">The sequence shown here is derived from an EMBL/GenBank/DDBJ whole genome shotgun (WGS) entry which is preliminary data.</text>
</comment>
<dbReference type="PANTHER" id="PTHR21666:SF289">
    <property type="entry name" value="L-ALA--D-GLU ENDOPEPTIDASE"/>
    <property type="match status" value="1"/>
</dbReference>
<organism evidence="4 5">
    <name type="scientific">Autumnicola tepida</name>
    <dbReference type="NCBI Taxonomy" id="3075595"/>
    <lineage>
        <taxon>Bacteria</taxon>
        <taxon>Pseudomonadati</taxon>
        <taxon>Bacteroidota</taxon>
        <taxon>Flavobacteriia</taxon>
        <taxon>Flavobacteriales</taxon>
        <taxon>Flavobacteriaceae</taxon>
        <taxon>Autumnicola</taxon>
    </lineage>
</organism>
<gene>
    <name evidence="4" type="ORF">RM553_04905</name>
</gene>
<dbReference type="InterPro" id="IPR050570">
    <property type="entry name" value="Cell_wall_metabolism_enzyme"/>
</dbReference>
<keyword evidence="4" id="KW-0378">Hydrolase</keyword>
<keyword evidence="1" id="KW-0732">Signal</keyword>
<evidence type="ECO:0000256" key="2">
    <source>
        <dbReference type="SAM" id="Phobius"/>
    </source>
</evidence>
<feature type="transmembrane region" description="Helical" evidence="2">
    <location>
        <begin position="38"/>
        <end position="60"/>
    </location>
</feature>
<dbReference type="CDD" id="cd12797">
    <property type="entry name" value="M23_peptidase"/>
    <property type="match status" value="1"/>
</dbReference>
<evidence type="ECO:0000259" key="3">
    <source>
        <dbReference type="Pfam" id="PF01551"/>
    </source>
</evidence>
<dbReference type="EC" id="3.4.-.-" evidence="4"/>
<keyword evidence="5" id="KW-1185">Reference proteome</keyword>
<name>A0ABU3C788_9FLAO</name>
<evidence type="ECO:0000313" key="4">
    <source>
        <dbReference type="EMBL" id="MDT0642166.1"/>
    </source>
</evidence>
<dbReference type="InterPro" id="IPR011055">
    <property type="entry name" value="Dup_hybrid_motif"/>
</dbReference>
<reference evidence="4 5" key="1">
    <citation type="submission" date="2023-09" db="EMBL/GenBank/DDBJ databases">
        <authorList>
            <person name="Rey-Velasco X."/>
        </authorList>
    </citation>
    <scope>NUCLEOTIDE SEQUENCE [LARGE SCALE GENOMIC DNA]</scope>
    <source>
        <strain evidence="4 5">F363</strain>
    </source>
</reference>